<evidence type="ECO:0000256" key="4">
    <source>
        <dbReference type="ARBA" id="ARBA00022723"/>
    </source>
</evidence>
<dbReference type="InterPro" id="IPR041147">
    <property type="entry name" value="GH38_C"/>
</dbReference>
<keyword evidence="6" id="KW-0326">Glycosidase</keyword>
<dbReference type="Proteomes" id="UP001215151">
    <property type="component" value="Unassembled WGS sequence"/>
</dbReference>
<dbReference type="InterPro" id="IPR037094">
    <property type="entry name" value="Glyco_hydro_38_cen_sf"/>
</dbReference>
<dbReference type="InterPro" id="IPR011682">
    <property type="entry name" value="Glyco_hydro_38_C"/>
</dbReference>
<evidence type="ECO:0000256" key="9">
    <source>
        <dbReference type="SAM" id="MobiDB-lite"/>
    </source>
</evidence>
<evidence type="ECO:0000256" key="1">
    <source>
        <dbReference type="ARBA" id="ARBA00000365"/>
    </source>
</evidence>
<evidence type="ECO:0000313" key="11">
    <source>
        <dbReference type="EMBL" id="KAJ8457687.1"/>
    </source>
</evidence>
<dbReference type="FunFam" id="2.70.98.30:FF:000001">
    <property type="entry name" value="alpha-mannosidase 2C1 isoform X2"/>
    <property type="match status" value="1"/>
</dbReference>
<dbReference type="GO" id="GO:0004559">
    <property type="term" value="F:alpha-mannosidase activity"/>
    <property type="evidence" value="ECO:0007669"/>
    <property type="project" value="UniProtKB-EC"/>
</dbReference>
<comment type="function">
    <text evidence="7">Degrades free oligosaccharides in the vacuole.</text>
</comment>
<dbReference type="InterPro" id="IPR011013">
    <property type="entry name" value="Gal_mutarotase_sf_dom"/>
</dbReference>
<accession>A0AAD7TI16</accession>
<dbReference type="EMBL" id="JAPEVG010000535">
    <property type="protein sequence ID" value="KAJ8457687.1"/>
    <property type="molecule type" value="Genomic_DNA"/>
</dbReference>
<dbReference type="Pfam" id="PF09261">
    <property type="entry name" value="Alpha-mann_mid"/>
    <property type="match status" value="1"/>
</dbReference>
<dbReference type="Gene3D" id="2.70.98.30">
    <property type="entry name" value="Golgi alpha-mannosidase II, domain 4"/>
    <property type="match status" value="1"/>
</dbReference>
<dbReference type="InterPro" id="IPR028995">
    <property type="entry name" value="Glyco_hydro_57/38_cen_sf"/>
</dbReference>
<dbReference type="PANTHER" id="PTHR46017:SF1">
    <property type="entry name" value="ALPHA-MANNOSIDASE 2C1"/>
    <property type="match status" value="1"/>
</dbReference>
<dbReference type="Pfam" id="PF01074">
    <property type="entry name" value="Glyco_hydro_38N"/>
    <property type="match status" value="1"/>
</dbReference>
<dbReference type="Pfam" id="PF07748">
    <property type="entry name" value="Glyco_hydro_38C"/>
    <property type="match status" value="1"/>
</dbReference>
<sequence length="1154" mass="127726">MLALDLPEQHLRLALHLLHEARLARLLLTLLVAAPRAAGLVRPPALLGQTVRVCLGRAEALLALTVRPAAKHQLILDCFNSKLYHLYNYPVTSKAVKDGQGVVDVPPCAIGVCALLRTYKRRIAGGTLALDFDLPKLVYDQSREEYQVKISIRSFSSPTIPAGCPATGSFKVDLVRKKFFQGEHTDFQSPAYMVMHILDFQNAERRLAQFQSDHHNISKNMLKDILHEYAQSLHEGGISTLLAQACPSFGMNGHKPPVPGSPSTDVSEPSPTPPLNETAINTYVKIAWQIIIEKLQGRKEENTVEVFNGRRIRLTFSGPPIVSYAPRAGNTYFNFKFAGFAPTDGSKGSASFSVSFTVGGSASYENQGVLNTERINIDYTRPSCNRPDGMLEEPWLSDVILTIRDEYIPFLWGYPVRLFELEEGCRAHVIVADATQDVNYFFTQKLSWNNINVFPHSTFNWVGIDGTQVLCHMTPVDTYTAQATVGDINKGLTNHKNLESSDISLLVFGNGDGGGGPLPKMLENLRRIRATGNRSRDIPPVNMGHSVDEFFDVIAKDSAAGTELPNWSGELYLEFHRGTYTSHGSIKKGNRKSEILLRDVEVLATFASLYRYHKTDYVYPNERINDCWEKVLLNQFHDVLPGSAIGMVYDDAEKLYAEVSKEGEALIEEAFKAIFPPSTSLADPNIKTKKSGTLVGFNTTFFPRRDIVEVPLVGSASKLRSQVVQASKDGTVGLALMDCTAGGGVAFGTGMYADCKPVSVARMGEDHFVLKNSAVQMTIAGGRITSLFDVALDRELIPEGETGGLVIFDDRPNYWDAWDVEVHHLEKAKKLQFAKVSVAAEGPLRASLKAEVKYGQSTINVLISLDAIPASLKKGSRSFFRFDAQVDWHQRHEFLKFELPLNIRNDNATYETQFGHVQRPTHKNTTWDIAKFEVCGHKYADLSEFGYGVAILSESKYGFSCRGNVLRISLLRAATAPDAEQDQGKHEFSWAVLPHQGHFLESNVPIAGILFNSPLHVRLLDDTTEAPLLKAKPGFSIEGAHNVFLETVKRGLNDDFTTHDAAAPTIVLRLYEAYGGHAQVQLKIASQIPVAKAVVTNLLEDELEELNVYQTEDASLAVKLKFHGFEVKTVKLVLGKPGTQPKRDSWVTVEKPRA</sequence>
<proteinExistence type="inferred from homology"/>
<protein>
    <recommendedName>
        <fullName evidence="8">Alpha-mannosidase</fullName>
        <ecNumber evidence="3">3.2.1.24</ecNumber>
    </recommendedName>
</protein>
<gene>
    <name evidence="11" type="ORF">ONZ51_g11380</name>
</gene>
<dbReference type="PANTHER" id="PTHR46017">
    <property type="entry name" value="ALPHA-MANNOSIDASE 2C1"/>
    <property type="match status" value="1"/>
</dbReference>
<dbReference type="SMART" id="SM00872">
    <property type="entry name" value="Alpha-mann_mid"/>
    <property type="match status" value="1"/>
</dbReference>
<evidence type="ECO:0000256" key="6">
    <source>
        <dbReference type="ARBA" id="ARBA00023295"/>
    </source>
</evidence>
<evidence type="ECO:0000259" key="10">
    <source>
        <dbReference type="SMART" id="SM00872"/>
    </source>
</evidence>
<dbReference type="InterPro" id="IPR015341">
    <property type="entry name" value="Glyco_hydro_38_cen"/>
</dbReference>
<evidence type="ECO:0000313" key="12">
    <source>
        <dbReference type="Proteomes" id="UP001215151"/>
    </source>
</evidence>
<dbReference type="GO" id="GO:0006013">
    <property type="term" value="P:mannose metabolic process"/>
    <property type="evidence" value="ECO:0007669"/>
    <property type="project" value="InterPro"/>
</dbReference>
<comment type="similarity">
    <text evidence="2">Belongs to the glycosyl hydrolase 38 family.</text>
</comment>
<dbReference type="InterPro" id="IPR000602">
    <property type="entry name" value="Glyco_hydro_38_N"/>
</dbReference>
<keyword evidence="12" id="KW-1185">Reference proteome</keyword>
<dbReference type="AlphaFoldDB" id="A0AAD7TI16"/>
<dbReference type="InterPro" id="IPR011330">
    <property type="entry name" value="Glyco_hydro/deAcase_b/a-brl"/>
</dbReference>
<evidence type="ECO:0000256" key="3">
    <source>
        <dbReference type="ARBA" id="ARBA00012752"/>
    </source>
</evidence>
<organism evidence="11 12">
    <name type="scientific">Trametes cubensis</name>
    <dbReference type="NCBI Taxonomy" id="1111947"/>
    <lineage>
        <taxon>Eukaryota</taxon>
        <taxon>Fungi</taxon>
        <taxon>Dikarya</taxon>
        <taxon>Basidiomycota</taxon>
        <taxon>Agaricomycotina</taxon>
        <taxon>Agaricomycetes</taxon>
        <taxon>Polyporales</taxon>
        <taxon>Polyporaceae</taxon>
        <taxon>Trametes</taxon>
    </lineage>
</organism>
<dbReference type="Gene3D" id="1.20.1270.50">
    <property type="entry name" value="Glycoside hydrolase family 38, central domain"/>
    <property type="match status" value="1"/>
</dbReference>
<reference evidence="11" key="1">
    <citation type="submission" date="2022-11" db="EMBL/GenBank/DDBJ databases">
        <title>Genome Sequence of Cubamyces cubensis.</title>
        <authorList>
            <person name="Buettner E."/>
        </authorList>
    </citation>
    <scope>NUCLEOTIDE SEQUENCE</scope>
    <source>
        <strain evidence="11">MPL-01</strain>
    </source>
</reference>
<dbReference type="FunFam" id="1.20.1270.50:FF:000004">
    <property type="entry name" value="alpha-mannosidase 2C1 isoform X1"/>
    <property type="match status" value="1"/>
</dbReference>
<dbReference type="GO" id="GO:0030246">
    <property type="term" value="F:carbohydrate binding"/>
    <property type="evidence" value="ECO:0007669"/>
    <property type="project" value="InterPro"/>
</dbReference>
<feature type="domain" description="Glycoside hydrolase family 38 central" evidence="10">
    <location>
        <begin position="574"/>
        <end position="656"/>
    </location>
</feature>
<dbReference type="SUPFAM" id="SSF88688">
    <property type="entry name" value="Families 57/38 glycoside transferase middle domain"/>
    <property type="match status" value="1"/>
</dbReference>
<evidence type="ECO:0000256" key="8">
    <source>
        <dbReference type="ARBA" id="ARBA00071615"/>
    </source>
</evidence>
<keyword evidence="4" id="KW-0479">Metal-binding</keyword>
<evidence type="ECO:0000256" key="7">
    <source>
        <dbReference type="ARBA" id="ARBA00054985"/>
    </source>
</evidence>
<dbReference type="Pfam" id="PF17677">
    <property type="entry name" value="Glyco_hydro38C2"/>
    <property type="match status" value="1"/>
</dbReference>
<comment type="caution">
    <text evidence="11">The sequence shown here is derived from an EMBL/GenBank/DDBJ whole genome shotgun (WGS) entry which is preliminary data.</text>
</comment>
<comment type="catalytic activity">
    <reaction evidence="1">
        <text>Hydrolysis of terminal, non-reducing alpha-D-mannose residues in alpha-D-mannosides.</text>
        <dbReference type="EC" id="3.2.1.24"/>
    </reaction>
</comment>
<dbReference type="GO" id="GO:0000329">
    <property type="term" value="C:fungal-type vacuole membrane"/>
    <property type="evidence" value="ECO:0007669"/>
    <property type="project" value="TreeGrafter"/>
</dbReference>
<dbReference type="GO" id="GO:0009313">
    <property type="term" value="P:oligosaccharide catabolic process"/>
    <property type="evidence" value="ECO:0007669"/>
    <property type="project" value="TreeGrafter"/>
</dbReference>
<dbReference type="GO" id="GO:0046872">
    <property type="term" value="F:metal ion binding"/>
    <property type="evidence" value="ECO:0007669"/>
    <property type="project" value="UniProtKB-KW"/>
</dbReference>
<name>A0AAD7TI16_9APHY</name>
<keyword evidence="5" id="KW-0378">Hydrolase</keyword>
<dbReference type="SUPFAM" id="SSF74650">
    <property type="entry name" value="Galactose mutarotase-like"/>
    <property type="match status" value="1"/>
</dbReference>
<dbReference type="EC" id="3.2.1.24" evidence="3"/>
<feature type="region of interest" description="Disordered" evidence="9">
    <location>
        <begin position="252"/>
        <end position="275"/>
    </location>
</feature>
<evidence type="ECO:0000256" key="2">
    <source>
        <dbReference type="ARBA" id="ARBA00009792"/>
    </source>
</evidence>
<dbReference type="SUPFAM" id="SSF88713">
    <property type="entry name" value="Glycoside hydrolase/deacetylase"/>
    <property type="match status" value="1"/>
</dbReference>
<evidence type="ECO:0000256" key="5">
    <source>
        <dbReference type="ARBA" id="ARBA00022801"/>
    </source>
</evidence>